<feature type="domain" description="Rhodopsin" evidence="8">
    <location>
        <begin position="27"/>
        <end position="263"/>
    </location>
</feature>
<feature type="transmembrane region" description="Helical" evidence="7">
    <location>
        <begin position="43"/>
        <end position="66"/>
    </location>
</feature>
<feature type="transmembrane region" description="Helical" evidence="7">
    <location>
        <begin position="118"/>
        <end position="143"/>
    </location>
</feature>
<feature type="transmembrane region" description="Helical" evidence="7">
    <location>
        <begin position="200"/>
        <end position="219"/>
    </location>
</feature>
<gene>
    <name evidence="9" type="ORF">EI97DRAFT_301179</name>
</gene>
<evidence type="ECO:0000256" key="5">
    <source>
        <dbReference type="ARBA" id="ARBA00038359"/>
    </source>
</evidence>
<accession>A0A6A6JN68</accession>
<dbReference type="GeneID" id="54547710"/>
<evidence type="ECO:0000259" key="8">
    <source>
        <dbReference type="Pfam" id="PF20684"/>
    </source>
</evidence>
<organism evidence="9 10">
    <name type="scientific">Westerdykella ornata</name>
    <dbReference type="NCBI Taxonomy" id="318751"/>
    <lineage>
        <taxon>Eukaryota</taxon>
        <taxon>Fungi</taxon>
        <taxon>Dikarya</taxon>
        <taxon>Ascomycota</taxon>
        <taxon>Pezizomycotina</taxon>
        <taxon>Dothideomycetes</taxon>
        <taxon>Pleosporomycetidae</taxon>
        <taxon>Pleosporales</taxon>
        <taxon>Sporormiaceae</taxon>
        <taxon>Westerdykella</taxon>
    </lineage>
</organism>
<name>A0A6A6JN68_WESOR</name>
<dbReference type="PANTHER" id="PTHR33048">
    <property type="entry name" value="PTH11-LIKE INTEGRAL MEMBRANE PROTEIN (AFU_ORTHOLOGUE AFUA_5G11245)"/>
    <property type="match status" value="1"/>
</dbReference>
<dbReference type="Proteomes" id="UP000800097">
    <property type="component" value="Unassembled WGS sequence"/>
</dbReference>
<dbReference type="AlphaFoldDB" id="A0A6A6JN68"/>
<evidence type="ECO:0000256" key="4">
    <source>
        <dbReference type="ARBA" id="ARBA00023136"/>
    </source>
</evidence>
<evidence type="ECO:0000313" key="10">
    <source>
        <dbReference type="Proteomes" id="UP000800097"/>
    </source>
</evidence>
<dbReference type="InterPro" id="IPR049326">
    <property type="entry name" value="Rhodopsin_dom_fungi"/>
</dbReference>
<feature type="transmembrane region" description="Helical" evidence="7">
    <location>
        <begin position="12"/>
        <end position="31"/>
    </location>
</feature>
<feature type="region of interest" description="Disordered" evidence="6">
    <location>
        <begin position="429"/>
        <end position="464"/>
    </location>
</feature>
<keyword evidence="4 7" id="KW-0472">Membrane</keyword>
<feature type="compositionally biased region" description="Low complexity" evidence="6">
    <location>
        <begin position="439"/>
        <end position="451"/>
    </location>
</feature>
<protein>
    <recommendedName>
        <fullName evidence="8">Rhodopsin domain-containing protein</fullName>
    </recommendedName>
</protein>
<reference evidence="9" key="1">
    <citation type="journal article" date="2020" name="Stud. Mycol.">
        <title>101 Dothideomycetes genomes: a test case for predicting lifestyles and emergence of pathogens.</title>
        <authorList>
            <person name="Haridas S."/>
            <person name="Albert R."/>
            <person name="Binder M."/>
            <person name="Bloem J."/>
            <person name="Labutti K."/>
            <person name="Salamov A."/>
            <person name="Andreopoulos B."/>
            <person name="Baker S."/>
            <person name="Barry K."/>
            <person name="Bills G."/>
            <person name="Bluhm B."/>
            <person name="Cannon C."/>
            <person name="Castanera R."/>
            <person name="Culley D."/>
            <person name="Daum C."/>
            <person name="Ezra D."/>
            <person name="Gonzalez J."/>
            <person name="Henrissat B."/>
            <person name="Kuo A."/>
            <person name="Liang C."/>
            <person name="Lipzen A."/>
            <person name="Lutzoni F."/>
            <person name="Magnuson J."/>
            <person name="Mondo S."/>
            <person name="Nolan M."/>
            <person name="Ohm R."/>
            <person name="Pangilinan J."/>
            <person name="Park H.-J."/>
            <person name="Ramirez L."/>
            <person name="Alfaro M."/>
            <person name="Sun H."/>
            <person name="Tritt A."/>
            <person name="Yoshinaga Y."/>
            <person name="Zwiers L.-H."/>
            <person name="Turgeon B."/>
            <person name="Goodwin S."/>
            <person name="Spatafora J."/>
            <person name="Crous P."/>
            <person name="Grigoriev I."/>
        </authorList>
    </citation>
    <scope>NUCLEOTIDE SEQUENCE</scope>
    <source>
        <strain evidence="9">CBS 379.55</strain>
    </source>
</reference>
<proteinExistence type="inferred from homology"/>
<dbReference type="GO" id="GO:0016020">
    <property type="term" value="C:membrane"/>
    <property type="evidence" value="ECO:0007669"/>
    <property type="project" value="UniProtKB-SubCell"/>
</dbReference>
<keyword evidence="3 7" id="KW-1133">Transmembrane helix</keyword>
<dbReference type="RefSeq" id="XP_033655214.1">
    <property type="nucleotide sequence ID" value="XM_033794535.1"/>
</dbReference>
<dbReference type="InterPro" id="IPR052337">
    <property type="entry name" value="SAT4-like"/>
</dbReference>
<feature type="transmembrane region" description="Helical" evidence="7">
    <location>
        <begin position="163"/>
        <end position="188"/>
    </location>
</feature>
<feature type="compositionally biased region" description="Low complexity" evidence="6">
    <location>
        <begin position="332"/>
        <end position="360"/>
    </location>
</feature>
<evidence type="ECO:0000256" key="1">
    <source>
        <dbReference type="ARBA" id="ARBA00004141"/>
    </source>
</evidence>
<evidence type="ECO:0000256" key="3">
    <source>
        <dbReference type="ARBA" id="ARBA00022989"/>
    </source>
</evidence>
<dbReference type="OrthoDB" id="444631at2759"/>
<evidence type="ECO:0000256" key="6">
    <source>
        <dbReference type="SAM" id="MobiDB-lite"/>
    </source>
</evidence>
<feature type="region of interest" description="Disordered" evidence="6">
    <location>
        <begin position="280"/>
        <end position="368"/>
    </location>
</feature>
<evidence type="ECO:0000313" key="9">
    <source>
        <dbReference type="EMBL" id="KAF2277675.1"/>
    </source>
</evidence>
<keyword evidence="2 7" id="KW-0812">Transmembrane</keyword>
<feature type="compositionally biased region" description="Polar residues" evidence="6">
    <location>
        <begin position="311"/>
        <end position="324"/>
    </location>
</feature>
<dbReference type="Pfam" id="PF20684">
    <property type="entry name" value="Fung_rhodopsin"/>
    <property type="match status" value="1"/>
</dbReference>
<feature type="transmembrane region" description="Helical" evidence="7">
    <location>
        <begin position="86"/>
        <end position="106"/>
    </location>
</feature>
<comment type="subcellular location">
    <subcellularLocation>
        <location evidence="1">Membrane</location>
        <topology evidence="1">Multi-pass membrane protein</topology>
    </subcellularLocation>
</comment>
<sequence>MASSPAGNRVGAVIFTFTLLSGITVFFRLFTRVAVIRNAGLEDVLIALAMGFSIGLTATIGAQIQNGMGKHIFELLADEMIDSQKAFWASIWIYYLALAFTKLSILVQYLRIFPTRRFRIVCSVVIGLVALYGVWGLFGSIFLCVPVHSFWDKSVGGKCMDQFAVWFSNAAMNIAQDFVILLLPMPVLRRLSIPTRQKKALMIVFALGGIVCIVSVVRLHSLFSISNSRDPTFDNPPAATLSSVETNIGIITACLPSMRPLLSAMMPNYFPRSTPSYYANGRSEVDEEQPKRQHHPHTRNLSAASTLRPATGTTLRPTTASTGKAWQKGHSRSTSDTTHYTSTTELSSLSSSTKPSSYRPTLPPNHHEKAAVFGTGPLIHGPARQVHIRSASRTPSIQLAGGAPRLPRLPENVAVIGDLSFYPAPLFSGGSGSGHRRSASSPLASSVYSNSRPRMGSRTRPTTPLVGVVQKPLPITPFPVATDAT</sequence>
<keyword evidence="10" id="KW-1185">Reference proteome</keyword>
<dbReference type="PANTHER" id="PTHR33048:SF47">
    <property type="entry name" value="INTEGRAL MEMBRANE PROTEIN-RELATED"/>
    <property type="match status" value="1"/>
</dbReference>
<evidence type="ECO:0000256" key="7">
    <source>
        <dbReference type="SAM" id="Phobius"/>
    </source>
</evidence>
<dbReference type="EMBL" id="ML986490">
    <property type="protein sequence ID" value="KAF2277675.1"/>
    <property type="molecule type" value="Genomic_DNA"/>
</dbReference>
<evidence type="ECO:0000256" key="2">
    <source>
        <dbReference type="ARBA" id="ARBA00022692"/>
    </source>
</evidence>
<comment type="similarity">
    <text evidence="5">Belongs to the SAT4 family.</text>
</comment>